<dbReference type="RefSeq" id="WP_346581886.1">
    <property type="nucleotide sequence ID" value="NZ_JBDJNQ010000009.1"/>
</dbReference>
<comment type="caution">
    <text evidence="1">The sequence shown here is derived from an EMBL/GenBank/DDBJ whole genome shotgun (WGS) entry which is preliminary data.</text>
</comment>
<gene>
    <name evidence="1" type="ORF">ABE541_17675</name>
</gene>
<evidence type="ECO:0000313" key="2">
    <source>
        <dbReference type="Proteomes" id="UP001409291"/>
    </source>
</evidence>
<keyword evidence="2" id="KW-1185">Reference proteome</keyword>
<name>A0ABV0BWX6_9SPHI</name>
<dbReference type="EMBL" id="JBDJNQ010000009">
    <property type="protein sequence ID" value="MEN5379097.1"/>
    <property type="molecule type" value="Genomic_DNA"/>
</dbReference>
<reference evidence="1 2" key="1">
    <citation type="submission" date="2024-04" db="EMBL/GenBank/DDBJ databases">
        <title>WGS of bacteria from Torrens River.</title>
        <authorList>
            <person name="Wyrsch E.R."/>
            <person name="Drigo B."/>
        </authorList>
    </citation>
    <scope>NUCLEOTIDE SEQUENCE [LARGE SCALE GENOMIC DNA]</scope>
    <source>
        <strain evidence="1 2">TWI391</strain>
    </source>
</reference>
<organism evidence="1 2">
    <name type="scientific">Sphingobacterium kitahiroshimense</name>
    <dbReference type="NCBI Taxonomy" id="470446"/>
    <lineage>
        <taxon>Bacteria</taxon>
        <taxon>Pseudomonadati</taxon>
        <taxon>Bacteroidota</taxon>
        <taxon>Sphingobacteriia</taxon>
        <taxon>Sphingobacteriales</taxon>
        <taxon>Sphingobacteriaceae</taxon>
        <taxon>Sphingobacterium</taxon>
    </lineage>
</organism>
<proteinExistence type="predicted"/>
<dbReference type="Proteomes" id="UP001409291">
    <property type="component" value="Unassembled WGS sequence"/>
</dbReference>
<sequence length="300" mass="36062">MIAHVFKNLSDQRMKTILQKMYSEVPRVMKMLAPEGWKKSKYHKQIQEQQQHAHSEYLTDILAGKQQSSCVNKQLMDEVTFINKYALNHEEYHSFQYPGIDQDEQEVFFIFLLLLCDISEEGDLLYQQTNQSDIIHYYLAYVDVEKIALEIAGEQEHIPKDDIEYFLFSDFTIDWDEMERFNCLQLIFKILQAEKYIWHHIDDELQHIAICYHEDHYLAYSALPFYEKSLRQHEIIKTIQQYVSKYQASWLDPYDFDAIIALFNRHKINYAILAYVHCYQAFPVGYPYQVYHYFDGYSKE</sequence>
<accession>A0ABV0BWX6</accession>
<protein>
    <submittedName>
        <fullName evidence="1">Uncharacterized protein</fullName>
    </submittedName>
</protein>
<evidence type="ECO:0000313" key="1">
    <source>
        <dbReference type="EMBL" id="MEN5379097.1"/>
    </source>
</evidence>